<proteinExistence type="inferred from homology"/>
<evidence type="ECO:0000256" key="3">
    <source>
        <dbReference type="ARBA" id="ARBA00022448"/>
    </source>
</evidence>
<feature type="domain" description="ABC transmembrane type-1" evidence="11">
    <location>
        <begin position="73"/>
        <end position="308"/>
    </location>
</feature>
<feature type="transmembrane region" description="Helical" evidence="9">
    <location>
        <begin position="110"/>
        <end position="133"/>
    </location>
</feature>
<dbReference type="EMBL" id="BMCK01000001">
    <property type="protein sequence ID" value="GGD07784.1"/>
    <property type="molecule type" value="Genomic_DNA"/>
</dbReference>
<keyword evidence="13" id="KW-1185">Reference proteome</keyword>
<keyword evidence="5 10" id="KW-0592">Phosphate transport</keyword>
<dbReference type="Pfam" id="PF00528">
    <property type="entry name" value="BPD_transp_1"/>
    <property type="match status" value="1"/>
</dbReference>
<feature type="transmembrane region" description="Helical" evidence="9">
    <location>
        <begin position="170"/>
        <end position="192"/>
    </location>
</feature>
<keyword evidence="7 9" id="KW-1133">Transmembrane helix</keyword>
<evidence type="ECO:0000256" key="8">
    <source>
        <dbReference type="ARBA" id="ARBA00023136"/>
    </source>
</evidence>
<evidence type="ECO:0000259" key="11">
    <source>
        <dbReference type="PROSITE" id="PS50928"/>
    </source>
</evidence>
<keyword evidence="6 9" id="KW-0812">Transmembrane</keyword>
<accession>A0ABQ1PYY3</accession>
<evidence type="ECO:0000313" key="13">
    <source>
        <dbReference type="Proteomes" id="UP000630594"/>
    </source>
</evidence>
<evidence type="ECO:0000256" key="10">
    <source>
        <dbReference type="RuleBase" id="RU363054"/>
    </source>
</evidence>
<dbReference type="PROSITE" id="PS50928">
    <property type="entry name" value="ABC_TM1"/>
    <property type="match status" value="1"/>
</dbReference>
<keyword evidence="8 9" id="KW-0472">Membrane</keyword>
<evidence type="ECO:0000256" key="1">
    <source>
        <dbReference type="ARBA" id="ARBA00004651"/>
    </source>
</evidence>
<feature type="transmembrane region" description="Helical" evidence="9">
    <location>
        <begin position="21"/>
        <end position="41"/>
    </location>
</feature>
<keyword evidence="3 9" id="KW-0813">Transport</keyword>
<organism evidence="12 13">
    <name type="scientific">Nocardioides daphniae</name>
    <dbReference type="NCBI Taxonomy" id="402297"/>
    <lineage>
        <taxon>Bacteria</taxon>
        <taxon>Bacillati</taxon>
        <taxon>Actinomycetota</taxon>
        <taxon>Actinomycetes</taxon>
        <taxon>Propionibacteriales</taxon>
        <taxon>Nocardioidaceae</taxon>
        <taxon>Nocardioides</taxon>
    </lineage>
</organism>
<feature type="transmembrane region" description="Helical" evidence="9">
    <location>
        <begin position="287"/>
        <end position="312"/>
    </location>
</feature>
<dbReference type="Proteomes" id="UP000630594">
    <property type="component" value="Unassembled WGS sequence"/>
</dbReference>
<evidence type="ECO:0000256" key="6">
    <source>
        <dbReference type="ARBA" id="ARBA00022692"/>
    </source>
</evidence>
<dbReference type="PANTHER" id="PTHR30425">
    <property type="entry name" value="PHOSPHATE TRANSPORT SYSTEM PERMEASE PROTEIN PST"/>
    <property type="match status" value="1"/>
</dbReference>
<reference evidence="13" key="1">
    <citation type="journal article" date="2019" name="Int. J. Syst. Evol. Microbiol.">
        <title>The Global Catalogue of Microorganisms (GCM) 10K type strain sequencing project: providing services to taxonomists for standard genome sequencing and annotation.</title>
        <authorList>
            <consortium name="The Broad Institute Genomics Platform"/>
            <consortium name="The Broad Institute Genome Sequencing Center for Infectious Disease"/>
            <person name="Wu L."/>
            <person name="Ma J."/>
        </authorList>
    </citation>
    <scope>NUCLEOTIDE SEQUENCE [LARGE SCALE GENOMIC DNA]</scope>
    <source>
        <strain evidence="13">CCM 7403</strain>
    </source>
</reference>
<dbReference type="PANTHER" id="PTHR30425:SF1">
    <property type="entry name" value="PHOSPHATE TRANSPORT SYSTEM PERMEASE PROTEIN PSTC"/>
    <property type="match status" value="1"/>
</dbReference>
<evidence type="ECO:0000256" key="7">
    <source>
        <dbReference type="ARBA" id="ARBA00022989"/>
    </source>
</evidence>
<evidence type="ECO:0000313" key="12">
    <source>
        <dbReference type="EMBL" id="GGD07784.1"/>
    </source>
</evidence>
<feature type="transmembrane region" description="Helical" evidence="9">
    <location>
        <begin position="70"/>
        <end position="98"/>
    </location>
</feature>
<dbReference type="InterPro" id="IPR000515">
    <property type="entry name" value="MetI-like"/>
</dbReference>
<comment type="similarity">
    <text evidence="2 10">Belongs to the binding-protein-dependent transport system permease family. CysTW subfamily.</text>
</comment>
<dbReference type="InterPro" id="IPR011864">
    <property type="entry name" value="Phosphate_PstC"/>
</dbReference>
<evidence type="ECO:0000256" key="5">
    <source>
        <dbReference type="ARBA" id="ARBA00022592"/>
    </source>
</evidence>
<sequence length="323" mass="34218">MLPRRISRRPVGSDRAFEWGARAVGATVLVVTGGIGAFLAWQSVPTLQRYGWSFFTEQAWEPEADVVGMAAVLLGTVQVAAVAMAIAFPLSLLTALYISEYAPARIRATLVSLVDLMAAVPSIIYGMWGYFLVMPHAAELALWLHRTFGWIPFFAVDSDPDAAVWDTSRYISSAFCAGIAVAMMVMPMACAVMRQVFSQTPPGEKEAALALGATRWGMIRSVVLPFGRGGIIGGTMLGLGRALGETIAVLLIISPDFVMKASVLEVGTNTVSALIAGRFGDASQAQLSALLTAGFVLFLITLVVNTLAAVIVNRSRSGAGTDA</sequence>
<dbReference type="Gene3D" id="1.10.3720.10">
    <property type="entry name" value="MetI-like"/>
    <property type="match status" value="1"/>
</dbReference>
<dbReference type="InterPro" id="IPR051124">
    <property type="entry name" value="Phosphate_Transport_Permease"/>
</dbReference>
<comment type="subcellular location">
    <subcellularLocation>
        <location evidence="1 9">Cell membrane</location>
        <topology evidence="1 9">Multi-pass membrane protein</topology>
    </subcellularLocation>
</comment>
<keyword evidence="4 10" id="KW-1003">Cell membrane</keyword>
<gene>
    <name evidence="12" type="primary">pstC</name>
    <name evidence="12" type="ORF">GCM10007231_03150</name>
</gene>
<evidence type="ECO:0000256" key="9">
    <source>
        <dbReference type="RuleBase" id="RU363032"/>
    </source>
</evidence>
<name>A0ABQ1PYY3_9ACTN</name>
<comment type="function">
    <text evidence="10">Part of the binding-protein-dependent transport system for phosphate; probably responsible for the translocation of the substrate across the membrane.</text>
</comment>
<dbReference type="SUPFAM" id="SSF161098">
    <property type="entry name" value="MetI-like"/>
    <property type="match status" value="1"/>
</dbReference>
<protein>
    <recommendedName>
        <fullName evidence="10">Phosphate transport system permease protein</fullName>
    </recommendedName>
</protein>
<dbReference type="InterPro" id="IPR035906">
    <property type="entry name" value="MetI-like_sf"/>
</dbReference>
<comment type="caution">
    <text evidence="10">Lacks conserved residue(s) required for the propagation of feature annotation.</text>
</comment>
<dbReference type="NCBIfam" id="TIGR02138">
    <property type="entry name" value="phosphate_pstC"/>
    <property type="match status" value="1"/>
</dbReference>
<evidence type="ECO:0000256" key="4">
    <source>
        <dbReference type="ARBA" id="ARBA00022475"/>
    </source>
</evidence>
<evidence type="ECO:0000256" key="2">
    <source>
        <dbReference type="ARBA" id="ARBA00007069"/>
    </source>
</evidence>
<dbReference type="CDD" id="cd06261">
    <property type="entry name" value="TM_PBP2"/>
    <property type="match status" value="1"/>
</dbReference>
<comment type="caution">
    <text evidence="12">The sequence shown here is derived from an EMBL/GenBank/DDBJ whole genome shotgun (WGS) entry which is preliminary data.</text>
</comment>